<gene>
    <name evidence="2" type="ORF">SAMN05877831_105162</name>
</gene>
<evidence type="ECO:0000313" key="3">
    <source>
        <dbReference type="Proteomes" id="UP000219111"/>
    </source>
</evidence>
<keyword evidence="2" id="KW-0966">Cell projection</keyword>
<proteinExistence type="predicted"/>
<protein>
    <submittedName>
        <fullName evidence="2">Flagellar assembly protein FliH</fullName>
    </submittedName>
</protein>
<dbReference type="RefSeq" id="WP_097069924.1">
    <property type="nucleotide sequence ID" value="NZ_OBMT01000005.1"/>
</dbReference>
<feature type="region of interest" description="Disordered" evidence="1">
    <location>
        <begin position="1"/>
        <end position="21"/>
    </location>
</feature>
<keyword evidence="2" id="KW-0969">Cilium</keyword>
<dbReference type="OrthoDB" id="7870971at2"/>
<keyword evidence="2" id="KW-0282">Flagellum</keyword>
<evidence type="ECO:0000256" key="1">
    <source>
        <dbReference type="SAM" id="MobiDB-lite"/>
    </source>
</evidence>
<keyword evidence="3" id="KW-1185">Reference proteome</keyword>
<accession>A0A285SG58</accession>
<evidence type="ECO:0000313" key="2">
    <source>
        <dbReference type="EMBL" id="SOC06856.1"/>
    </source>
</evidence>
<dbReference type="AlphaFoldDB" id="A0A285SG58"/>
<sequence length="202" mass="22060">MSLRSIQLESFEPEPAPPQPQIEIDPHAFEEERLAAFEKGYTAGWDDAVAAQEREGTKLRAELAQNLQELSFTYHEAHQQVLGALRPLLVDVAAKLLPAMARETLAHMVAEQLEPMAKRATSVPIAVVAHPASMPYIEAVMTDRASLPLVFQAEPSLGEGQVYLKFADTETRIDLDGVIAAIAAAINTYFSANQDQEEAAHG</sequence>
<name>A0A285SG58_9RHOB</name>
<dbReference type="Proteomes" id="UP000219111">
    <property type="component" value="Unassembled WGS sequence"/>
</dbReference>
<organism evidence="2 3">
    <name type="scientific">Rhodobacter maris</name>
    <dbReference type="NCBI Taxonomy" id="446682"/>
    <lineage>
        <taxon>Bacteria</taxon>
        <taxon>Pseudomonadati</taxon>
        <taxon>Pseudomonadota</taxon>
        <taxon>Alphaproteobacteria</taxon>
        <taxon>Rhodobacterales</taxon>
        <taxon>Rhodobacter group</taxon>
        <taxon>Rhodobacter</taxon>
    </lineage>
</organism>
<reference evidence="3" key="1">
    <citation type="submission" date="2017-08" db="EMBL/GenBank/DDBJ databases">
        <authorList>
            <person name="Varghese N."/>
            <person name="Submissions S."/>
        </authorList>
    </citation>
    <scope>NUCLEOTIDE SEQUENCE [LARGE SCALE GENOMIC DNA]</scope>
    <source>
        <strain evidence="3">JA276</strain>
    </source>
</reference>
<dbReference type="EMBL" id="OBMT01000005">
    <property type="protein sequence ID" value="SOC06856.1"/>
    <property type="molecule type" value="Genomic_DNA"/>
</dbReference>